<dbReference type="RefSeq" id="XP_020196632.1">
    <property type="nucleotide sequence ID" value="XM_020341043.4"/>
</dbReference>
<dbReference type="PANTHER" id="PTHR32254:SF5">
    <property type="entry name" value="CALCINEURIN-LIKE METALLO-PHOSPHOESTERASE SUPERFAMILY PROTEIN"/>
    <property type="match status" value="1"/>
</dbReference>
<dbReference type="OMA" id="MYFQALN"/>
<evidence type="ECO:0000313" key="2">
    <source>
        <dbReference type="Proteomes" id="UP000015105"/>
    </source>
</evidence>
<keyword evidence="2" id="KW-1185">Reference proteome</keyword>
<name>A0A453QY53_AEGTS</name>
<dbReference type="InterPro" id="IPR029052">
    <property type="entry name" value="Metallo-depent_PP-like"/>
</dbReference>
<dbReference type="SUPFAM" id="SSF56300">
    <property type="entry name" value="Metallo-dependent phosphatases"/>
    <property type="match status" value="1"/>
</dbReference>
<dbReference type="KEGG" id="ats:109782422"/>
<dbReference type="Proteomes" id="UP000015105">
    <property type="component" value="Chromosome 7D"/>
</dbReference>
<dbReference type="Gene3D" id="3.60.21.10">
    <property type="match status" value="1"/>
</dbReference>
<protein>
    <submittedName>
        <fullName evidence="1">Uncharacterized protein</fullName>
    </submittedName>
</protein>
<reference evidence="2" key="2">
    <citation type="journal article" date="2017" name="Nat. Plants">
        <title>The Aegilops tauschii genome reveals multiple impacts of transposons.</title>
        <authorList>
            <person name="Zhao G."/>
            <person name="Zou C."/>
            <person name="Li K."/>
            <person name="Wang K."/>
            <person name="Li T."/>
            <person name="Gao L."/>
            <person name="Zhang X."/>
            <person name="Wang H."/>
            <person name="Yang Z."/>
            <person name="Liu X."/>
            <person name="Jiang W."/>
            <person name="Mao L."/>
            <person name="Kong X."/>
            <person name="Jiao Y."/>
            <person name="Jia J."/>
        </authorList>
    </citation>
    <scope>NUCLEOTIDE SEQUENCE [LARGE SCALE GENOMIC DNA]</scope>
    <source>
        <strain evidence="2">cv. AL8/78</strain>
    </source>
</reference>
<dbReference type="OrthoDB" id="411211at2759"/>
<reference evidence="1" key="4">
    <citation type="submission" date="2019-03" db="UniProtKB">
        <authorList>
            <consortium name="EnsemblPlants"/>
        </authorList>
    </citation>
    <scope>IDENTIFICATION</scope>
</reference>
<dbReference type="Gramene" id="AET7Gv20373100.2">
    <property type="protein sequence ID" value="AET7Gv20373100.2"/>
    <property type="gene ID" value="AET7Gv20373100"/>
</dbReference>
<accession>A0A453QY53</accession>
<organism evidence="1 2">
    <name type="scientific">Aegilops tauschii subsp. strangulata</name>
    <name type="common">Goatgrass</name>
    <dbReference type="NCBI Taxonomy" id="200361"/>
    <lineage>
        <taxon>Eukaryota</taxon>
        <taxon>Viridiplantae</taxon>
        <taxon>Streptophyta</taxon>
        <taxon>Embryophyta</taxon>
        <taxon>Tracheophyta</taxon>
        <taxon>Spermatophyta</taxon>
        <taxon>Magnoliopsida</taxon>
        <taxon>Liliopsida</taxon>
        <taxon>Poales</taxon>
        <taxon>Poaceae</taxon>
        <taxon>BOP clade</taxon>
        <taxon>Pooideae</taxon>
        <taxon>Triticodae</taxon>
        <taxon>Triticeae</taxon>
        <taxon>Triticinae</taxon>
        <taxon>Aegilops</taxon>
    </lineage>
</organism>
<dbReference type="AlphaFoldDB" id="A0A453QY53"/>
<proteinExistence type="predicted"/>
<sequence length="292" mass="32269">MEVESAAELQGRRPPPWRRTVAVQAAVCLALYAAFSLGEPQLRPRLGGDALGVGGGGGLSFLSVAGGARPPADQARLLRQMESTAKVYEVKLVLDVARFGDDPLWQNGSLHFQALNIPWYSTTSHGQIVSNFLKKVKMPYDQILEIVGVDTGPLEDLLHDGKMSNSSREQITWLEQTLALTSNNWKIVVGYDPLVDCNVARTTKTTKIYEPLRHIFEKYAVNAYVSTGGSCGHFHHDNSMSYIQNPIPGDQTNLDGFFMHRVSPLEMETLLINLDGEVVQRSVVHQHGREAM</sequence>
<reference evidence="1" key="5">
    <citation type="journal article" date="2021" name="G3 (Bethesda)">
        <title>Aegilops tauschii genome assembly Aet v5.0 features greater sequence contiguity and improved annotation.</title>
        <authorList>
            <person name="Wang L."/>
            <person name="Zhu T."/>
            <person name="Rodriguez J.C."/>
            <person name="Deal K.R."/>
            <person name="Dubcovsky J."/>
            <person name="McGuire P.E."/>
            <person name="Lux T."/>
            <person name="Spannagl M."/>
            <person name="Mayer K.F.X."/>
            <person name="Baldrich P."/>
            <person name="Meyers B.C."/>
            <person name="Huo N."/>
            <person name="Gu Y.Q."/>
            <person name="Zhou H."/>
            <person name="Devos K.M."/>
            <person name="Bennetzen J.L."/>
            <person name="Unver T."/>
            <person name="Budak H."/>
            <person name="Gulick P.J."/>
            <person name="Galiba G."/>
            <person name="Kalapos B."/>
            <person name="Nelson D.R."/>
            <person name="Li P."/>
            <person name="You F.M."/>
            <person name="Luo M.C."/>
            <person name="Dvorak J."/>
        </authorList>
    </citation>
    <scope>NUCLEOTIDE SEQUENCE [LARGE SCALE GENOMIC DNA]</scope>
    <source>
        <strain evidence="1">cv. AL8/78</strain>
    </source>
</reference>
<dbReference type="EnsemblPlants" id="AET7Gv20373100.2">
    <property type="protein sequence ID" value="AET7Gv20373100.2"/>
    <property type="gene ID" value="AET7Gv20373100"/>
</dbReference>
<dbReference type="PANTHER" id="PTHR32254">
    <property type="entry name" value="EXPRESSED PROTEIN"/>
    <property type="match status" value="1"/>
</dbReference>
<evidence type="ECO:0000313" key="1">
    <source>
        <dbReference type="EnsemblPlants" id="AET7Gv20373100.2"/>
    </source>
</evidence>
<reference evidence="1" key="3">
    <citation type="journal article" date="2017" name="Nature">
        <title>Genome sequence of the progenitor of the wheat D genome Aegilops tauschii.</title>
        <authorList>
            <person name="Luo M.C."/>
            <person name="Gu Y.Q."/>
            <person name="Puiu D."/>
            <person name="Wang H."/>
            <person name="Twardziok S.O."/>
            <person name="Deal K.R."/>
            <person name="Huo N."/>
            <person name="Zhu T."/>
            <person name="Wang L."/>
            <person name="Wang Y."/>
            <person name="McGuire P.E."/>
            <person name="Liu S."/>
            <person name="Long H."/>
            <person name="Ramasamy R.K."/>
            <person name="Rodriguez J.C."/>
            <person name="Van S.L."/>
            <person name="Yuan L."/>
            <person name="Wang Z."/>
            <person name="Xia Z."/>
            <person name="Xiao L."/>
            <person name="Anderson O.D."/>
            <person name="Ouyang S."/>
            <person name="Liang Y."/>
            <person name="Zimin A.V."/>
            <person name="Pertea G."/>
            <person name="Qi P."/>
            <person name="Bennetzen J.L."/>
            <person name="Dai X."/>
            <person name="Dawson M.W."/>
            <person name="Muller H.G."/>
            <person name="Kugler K."/>
            <person name="Rivarola-Duarte L."/>
            <person name="Spannagl M."/>
            <person name="Mayer K.F.X."/>
            <person name="Lu F.H."/>
            <person name="Bevan M.W."/>
            <person name="Leroy P."/>
            <person name="Li P."/>
            <person name="You F.M."/>
            <person name="Sun Q."/>
            <person name="Liu Z."/>
            <person name="Lyons E."/>
            <person name="Wicker T."/>
            <person name="Salzberg S.L."/>
            <person name="Devos K.M."/>
            <person name="Dvorak J."/>
        </authorList>
    </citation>
    <scope>NUCLEOTIDE SEQUENCE [LARGE SCALE GENOMIC DNA]</scope>
    <source>
        <strain evidence="1">cv. AL8/78</strain>
    </source>
</reference>
<dbReference type="STRING" id="200361.A0A453QY53"/>
<dbReference type="GeneID" id="109782422"/>
<reference evidence="2" key="1">
    <citation type="journal article" date="2014" name="Science">
        <title>Ancient hybridizations among the ancestral genomes of bread wheat.</title>
        <authorList>
            <consortium name="International Wheat Genome Sequencing Consortium,"/>
            <person name="Marcussen T."/>
            <person name="Sandve S.R."/>
            <person name="Heier L."/>
            <person name="Spannagl M."/>
            <person name="Pfeifer M."/>
            <person name="Jakobsen K.S."/>
            <person name="Wulff B.B."/>
            <person name="Steuernagel B."/>
            <person name="Mayer K.F."/>
            <person name="Olsen O.A."/>
        </authorList>
    </citation>
    <scope>NUCLEOTIDE SEQUENCE [LARGE SCALE GENOMIC DNA]</scope>
    <source>
        <strain evidence="2">cv. AL8/78</strain>
    </source>
</reference>